<organism evidence="3 4">
    <name type="scientific">Allokutzneria oryzae</name>
    <dbReference type="NCBI Taxonomy" id="1378989"/>
    <lineage>
        <taxon>Bacteria</taxon>
        <taxon>Bacillati</taxon>
        <taxon>Actinomycetota</taxon>
        <taxon>Actinomycetes</taxon>
        <taxon>Pseudonocardiales</taxon>
        <taxon>Pseudonocardiaceae</taxon>
        <taxon>Allokutzneria</taxon>
    </lineage>
</organism>
<evidence type="ECO:0000313" key="3">
    <source>
        <dbReference type="EMBL" id="MFB9906989.1"/>
    </source>
</evidence>
<gene>
    <name evidence="3" type="ORF">ACFFQA_23895</name>
</gene>
<evidence type="ECO:0000259" key="2">
    <source>
        <dbReference type="Pfam" id="PF12697"/>
    </source>
</evidence>
<comment type="caution">
    <text evidence="3">The sequence shown here is derived from an EMBL/GenBank/DDBJ whole genome shotgun (WGS) entry which is preliminary data.</text>
</comment>
<sequence>MSPQSTVRQETVRSADGTVIAFERRGNGPPLIYVGGATMTRKSDRDLPPLLAERFTVYSYDRRGRGDSGDPLPPGAPARNEEESAAREVEDIAALIAEAGGSAALYGMSSGAVLALEATTSGLPVTKLALYEAPFGEDSPEQRKAAGEYATKLIELLSAGRPGDAMALFIASTGTPSEMIDQMRSGPHWPAMEAVAPSLAYDSAVMRNVARGGAVPTESLGSVTVPTLAMSGGDSPAFFGAAAQRIAEGVKNGVHLVLPGQTHFVDTAVLAPALIDFLA</sequence>
<evidence type="ECO:0000256" key="1">
    <source>
        <dbReference type="SAM" id="MobiDB-lite"/>
    </source>
</evidence>
<dbReference type="GO" id="GO:0016787">
    <property type="term" value="F:hydrolase activity"/>
    <property type="evidence" value="ECO:0007669"/>
    <property type="project" value="UniProtKB-KW"/>
</dbReference>
<name>A0ABV6A4Z7_9PSEU</name>
<dbReference type="SUPFAM" id="SSF53474">
    <property type="entry name" value="alpha/beta-Hydrolases"/>
    <property type="match status" value="1"/>
</dbReference>
<dbReference type="InterPro" id="IPR000073">
    <property type="entry name" value="AB_hydrolase_1"/>
</dbReference>
<accession>A0ABV6A4Z7</accession>
<dbReference type="RefSeq" id="WP_377856310.1">
    <property type="nucleotide sequence ID" value="NZ_JBHLZU010000019.1"/>
</dbReference>
<dbReference type="Gene3D" id="3.40.50.1820">
    <property type="entry name" value="alpha/beta hydrolase"/>
    <property type="match status" value="1"/>
</dbReference>
<dbReference type="EMBL" id="JBHLZU010000019">
    <property type="protein sequence ID" value="MFB9906989.1"/>
    <property type="molecule type" value="Genomic_DNA"/>
</dbReference>
<dbReference type="Proteomes" id="UP001589693">
    <property type="component" value="Unassembled WGS sequence"/>
</dbReference>
<keyword evidence="4" id="KW-1185">Reference proteome</keyword>
<feature type="domain" description="AB hydrolase-1" evidence="2">
    <location>
        <begin position="46"/>
        <end position="265"/>
    </location>
</feature>
<proteinExistence type="predicted"/>
<evidence type="ECO:0000313" key="4">
    <source>
        <dbReference type="Proteomes" id="UP001589693"/>
    </source>
</evidence>
<protein>
    <submittedName>
        <fullName evidence="3">Alpha/beta fold hydrolase</fullName>
    </submittedName>
</protein>
<feature type="region of interest" description="Disordered" evidence="1">
    <location>
        <begin position="62"/>
        <end position="86"/>
    </location>
</feature>
<dbReference type="InterPro" id="IPR029058">
    <property type="entry name" value="AB_hydrolase_fold"/>
</dbReference>
<dbReference type="Pfam" id="PF12697">
    <property type="entry name" value="Abhydrolase_6"/>
    <property type="match status" value="1"/>
</dbReference>
<keyword evidence="3" id="KW-0378">Hydrolase</keyword>
<reference evidence="3 4" key="1">
    <citation type="submission" date="2024-09" db="EMBL/GenBank/DDBJ databases">
        <authorList>
            <person name="Sun Q."/>
            <person name="Mori K."/>
        </authorList>
    </citation>
    <scope>NUCLEOTIDE SEQUENCE [LARGE SCALE GENOMIC DNA]</scope>
    <source>
        <strain evidence="3 4">TBRC 7907</strain>
    </source>
</reference>